<evidence type="ECO:0000256" key="1">
    <source>
        <dbReference type="SAM" id="Phobius"/>
    </source>
</evidence>
<feature type="transmembrane region" description="Helical" evidence="1">
    <location>
        <begin position="15"/>
        <end position="33"/>
    </location>
</feature>
<keyword evidence="1" id="KW-1133">Transmembrane helix</keyword>
<reference evidence="2 3" key="1">
    <citation type="submission" date="2020-04" db="EMBL/GenBank/DDBJ databases">
        <title>Azohydromonas sp. isolated from soil.</title>
        <authorList>
            <person name="Dahal R.H."/>
        </authorList>
    </citation>
    <scope>NUCLEOTIDE SEQUENCE [LARGE SCALE GENOMIC DNA]</scope>
    <source>
        <strain evidence="2 3">G-1-1-14</strain>
    </source>
</reference>
<name>A0A848FM00_9BURK</name>
<protein>
    <submittedName>
        <fullName evidence="2">Uncharacterized protein</fullName>
    </submittedName>
</protein>
<organism evidence="2 3">
    <name type="scientific">Azohydromonas caseinilytica</name>
    <dbReference type="NCBI Taxonomy" id="2728836"/>
    <lineage>
        <taxon>Bacteria</taxon>
        <taxon>Pseudomonadati</taxon>
        <taxon>Pseudomonadota</taxon>
        <taxon>Betaproteobacteria</taxon>
        <taxon>Burkholderiales</taxon>
        <taxon>Sphaerotilaceae</taxon>
        <taxon>Azohydromonas</taxon>
    </lineage>
</organism>
<feature type="transmembrane region" description="Helical" evidence="1">
    <location>
        <begin position="65"/>
        <end position="86"/>
    </location>
</feature>
<evidence type="ECO:0000313" key="3">
    <source>
        <dbReference type="Proteomes" id="UP000574067"/>
    </source>
</evidence>
<keyword evidence="3" id="KW-1185">Reference proteome</keyword>
<dbReference type="RefSeq" id="WP_169163703.1">
    <property type="nucleotide sequence ID" value="NZ_JABBFW010000041.1"/>
</dbReference>
<keyword evidence="1" id="KW-0812">Transmembrane</keyword>
<accession>A0A848FM00</accession>
<dbReference type="Proteomes" id="UP000574067">
    <property type="component" value="Unassembled WGS sequence"/>
</dbReference>
<evidence type="ECO:0000313" key="2">
    <source>
        <dbReference type="EMBL" id="NML18811.1"/>
    </source>
</evidence>
<feature type="transmembrane region" description="Helical" evidence="1">
    <location>
        <begin position="40"/>
        <end position="59"/>
    </location>
</feature>
<gene>
    <name evidence="2" type="ORF">HHL10_27960</name>
</gene>
<dbReference type="EMBL" id="JABBFW010000041">
    <property type="protein sequence ID" value="NML18811.1"/>
    <property type="molecule type" value="Genomic_DNA"/>
</dbReference>
<sequence length="87" mass="9253">MRDQPDAQPTCSPSFRLALALAAAALVFTIVWLRAGAFDLAVGLETAAVAGVTGLLAYWLADRFLLLFVVGMAVLLVLLALFGIWFA</sequence>
<comment type="caution">
    <text evidence="2">The sequence shown here is derived from an EMBL/GenBank/DDBJ whole genome shotgun (WGS) entry which is preliminary data.</text>
</comment>
<dbReference type="AlphaFoldDB" id="A0A848FM00"/>
<proteinExistence type="predicted"/>
<keyword evidence="1" id="KW-0472">Membrane</keyword>